<proteinExistence type="predicted"/>
<evidence type="ECO:0000313" key="5">
    <source>
        <dbReference type="Proteomes" id="UP000316096"/>
    </source>
</evidence>
<sequence length="177" mass="18540">MRANHRVRAGSHAAAGTPSAVSVARPSEGEAHDRGTLDWRISVPGVPAIVAIARKLVRAALWDSRRLDDIELVASELVTNAIRHTPSGRTGSLLTLRIRGTAGWARIDVSDLGSGSWAEPSSAAEGDECGRGLVIVNALADLAGHGPAADGQVSWAEIHWDVSPDAARTRAGAIRHT</sequence>
<dbReference type="InterPro" id="IPR050267">
    <property type="entry name" value="Anti-sigma-factor_SerPK"/>
</dbReference>
<evidence type="ECO:0000313" key="4">
    <source>
        <dbReference type="EMBL" id="TQL96287.1"/>
    </source>
</evidence>
<dbReference type="InterPro" id="IPR036890">
    <property type="entry name" value="HATPase_C_sf"/>
</dbReference>
<dbReference type="EMBL" id="VFOZ01000001">
    <property type="protein sequence ID" value="TQL96287.1"/>
    <property type="molecule type" value="Genomic_DNA"/>
</dbReference>
<keyword evidence="4" id="KW-0418">Kinase</keyword>
<dbReference type="CDD" id="cd16936">
    <property type="entry name" value="HATPase_RsbW-like"/>
    <property type="match status" value="1"/>
</dbReference>
<evidence type="ECO:0000256" key="2">
    <source>
        <dbReference type="SAM" id="MobiDB-lite"/>
    </source>
</evidence>
<dbReference type="AlphaFoldDB" id="A0A543CH92"/>
<keyword evidence="5" id="KW-1185">Reference proteome</keyword>
<keyword evidence="1" id="KW-0723">Serine/threonine-protein kinase</keyword>
<dbReference type="Proteomes" id="UP000316096">
    <property type="component" value="Unassembled WGS sequence"/>
</dbReference>
<keyword evidence="4" id="KW-0808">Transferase</keyword>
<dbReference type="PANTHER" id="PTHR35526">
    <property type="entry name" value="ANTI-SIGMA-F FACTOR RSBW-RELATED"/>
    <property type="match status" value="1"/>
</dbReference>
<dbReference type="GO" id="GO:0004674">
    <property type="term" value="F:protein serine/threonine kinase activity"/>
    <property type="evidence" value="ECO:0007669"/>
    <property type="project" value="UniProtKB-KW"/>
</dbReference>
<dbReference type="RefSeq" id="WP_185792106.1">
    <property type="nucleotide sequence ID" value="NZ_VFOZ01000001.1"/>
</dbReference>
<evidence type="ECO:0000256" key="1">
    <source>
        <dbReference type="ARBA" id="ARBA00022527"/>
    </source>
</evidence>
<dbReference type="SUPFAM" id="SSF55874">
    <property type="entry name" value="ATPase domain of HSP90 chaperone/DNA topoisomerase II/histidine kinase"/>
    <property type="match status" value="1"/>
</dbReference>
<dbReference type="PANTHER" id="PTHR35526:SF3">
    <property type="entry name" value="ANTI-SIGMA-F FACTOR RSBW"/>
    <property type="match status" value="1"/>
</dbReference>
<comment type="caution">
    <text evidence="4">The sequence shown here is derived from an EMBL/GenBank/DDBJ whole genome shotgun (WGS) entry which is preliminary data.</text>
</comment>
<gene>
    <name evidence="4" type="ORF">FB559_1813</name>
</gene>
<feature type="domain" description="Histidine kinase/HSP90-like ATPase" evidence="3">
    <location>
        <begin position="46"/>
        <end position="141"/>
    </location>
</feature>
<evidence type="ECO:0000259" key="3">
    <source>
        <dbReference type="Pfam" id="PF13581"/>
    </source>
</evidence>
<accession>A0A543CH92</accession>
<dbReference type="Gene3D" id="3.30.565.10">
    <property type="entry name" value="Histidine kinase-like ATPase, C-terminal domain"/>
    <property type="match status" value="1"/>
</dbReference>
<dbReference type="Pfam" id="PF13581">
    <property type="entry name" value="HATPase_c_2"/>
    <property type="match status" value="1"/>
</dbReference>
<protein>
    <submittedName>
        <fullName evidence="4">Histidine kinase-like protein</fullName>
    </submittedName>
</protein>
<organism evidence="4 5">
    <name type="scientific">Actinoallomurus bryophytorum</name>
    <dbReference type="NCBI Taxonomy" id="1490222"/>
    <lineage>
        <taxon>Bacteria</taxon>
        <taxon>Bacillati</taxon>
        <taxon>Actinomycetota</taxon>
        <taxon>Actinomycetes</taxon>
        <taxon>Streptosporangiales</taxon>
        <taxon>Thermomonosporaceae</taxon>
        <taxon>Actinoallomurus</taxon>
    </lineage>
</organism>
<feature type="region of interest" description="Disordered" evidence="2">
    <location>
        <begin position="1"/>
        <end position="33"/>
    </location>
</feature>
<reference evidence="4 5" key="1">
    <citation type="submission" date="2019-06" db="EMBL/GenBank/DDBJ databases">
        <title>Sequencing the genomes of 1000 actinobacteria strains.</title>
        <authorList>
            <person name="Klenk H.-P."/>
        </authorList>
    </citation>
    <scope>NUCLEOTIDE SEQUENCE [LARGE SCALE GENOMIC DNA]</scope>
    <source>
        <strain evidence="4 5">DSM 102200</strain>
    </source>
</reference>
<name>A0A543CH92_9ACTN</name>
<dbReference type="InterPro" id="IPR003594">
    <property type="entry name" value="HATPase_dom"/>
</dbReference>